<dbReference type="EMBL" id="JARGDH010000005">
    <property type="protein sequence ID" value="KAL0266454.1"/>
    <property type="molecule type" value="Genomic_DNA"/>
</dbReference>
<evidence type="ECO:0000256" key="1">
    <source>
        <dbReference type="ARBA" id="ARBA00004127"/>
    </source>
</evidence>
<proteinExistence type="predicted"/>
<dbReference type="PANTHER" id="PTHR45981">
    <property type="entry name" value="LD02310P"/>
    <property type="match status" value="1"/>
</dbReference>
<dbReference type="EMBL" id="JARGDH010000005">
    <property type="protein sequence ID" value="KAL0266455.1"/>
    <property type="molecule type" value="Genomic_DNA"/>
</dbReference>
<dbReference type="GO" id="GO:0005765">
    <property type="term" value="C:lysosomal membrane"/>
    <property type="evidence" value="ECO:0007669"/>
    <property type="project" value="UniProtKB-SubCell"/>
</dbReference>
<dbReference type="GO" id="GO:0002376">
    <property type="term" value="P:immune system process"/>
    <property type="evidence" value="ECO:0007669"/>
    <property type="project" value="UniProtKB-KW"/>
</dbReference>
<dbReference type="Gene3D" id="3.30.40.10">
    <property type="entry name" value="Zinc/RING finger domain, C3HC4 (zinc finger)"/>
    <property type="match status" value="1"/>
</dbReference>
<evidence type="ECO:0000256" key="7">
    <source>
        <dbReference type="ARBA" id="ARBA00022859"/>
    </source>
</evidence>
<sequence>MSLSKSPSHSLNTEMVGDAEWKTDNTSNQNAPVRCPSDISTLSANQDICRICHCEGDSHDNVLVAPCYCSGSLQWVHQQCLQQWIKSSDIKCCELCKFQFVMHTRLKAFSQWEGLQMTALEKRKLICNITFQAAALTCVAWSLYVLIDRTAEELQRGILEWSFWTKLIVVAIGFSGGVVFMYFQCKTYVNLIRRWKAYNRVIYVQNAPEKQLLPSDSSRLRSENSSQIYKSNSVNIPTHSLLPNPEISKDENLPCGETKYKTLQQVLTTHYNINIGCDKNEALKTVEKERNNYRKEIDVSSDEGETYGLLNI</sequence>
<name>A0AAW2H9Y8_9NEOP</name>
<feature type="region of interest" description="Disordered" evidence="8">
    <location>
        <begin position="1"/>
        <end position="27"/>
    </location>
</feature>
<gene>
    <name evidence="11" type="ORF">PYX00_008985</name>
</gene>
<keyword evidence="9" id="KW-0472">Membrane</keyword>
<keyword evidence="4" id="KW-0479">Metal-binding</keyword>
<feature type="compositionally biased region" description="Polar residues" evidence="8">
    <location>
        <begin position="1"/>
        <end position="13"/>
    </location>
</feature>
<reference evidence="11" key="1">
    <citation type="journal article" date="2024" name="Gigascience">
        <title>Chromosome-level genome of the poultry shaft louse Menopon gallinae provides insight into the host-switching and adaptive evolution of parasitic lice.</title>
        <authorList>
            <person name="Xu Y."/>
            <person name="Ma L."/>
            <person name="Liu S."/>
            <person name="Liang Y."/>
            <person name="Liu Q."/>
            <person name="He Z."/>
            <person name="Tian L."/>
            <person name="Duan Y."/>
            <person name="Cai W."/>
            <person name="Li H."/>
            <person name="Song F."/>
        </authorList>
    </citation>
    <scope>NUCLEOTIDE SEQUENCE</scope>
    <source>
        <strain evidence="11">Cailab_2023a</strain>
    </source>
</reference>
<comment type="caution">
    <text evidence="11">The sequence shown here is derived from an EMBL/GenBank/DDBJ whole genome shotgun (WGS) entry which is preliminary data.</text>
</comment>
<dbReference type="Pfam" id="PF12906">
    <property type="entry name" value="RINGv"/>
    <property type="match status" value="1"/>
</dbReference>
<feature type="transmembrane region" description="Helical" evidence="9">
    <location>
        <begin position="167"/>
        <end position="185"/>
    </location>
</feature>
<dbReference type="GO" id="GO:0008270">
    <property type="term" value="F:zinc ion binding"/>
    <property type="evidence" value="ECO:0007669"/>
    <property type="project" value="UniProtKB-KW"/>
</dbReference>
<dbReference type="GO" id="GO:0005768">
    <property type="term" value="C:endosome"/>
    <property type="evidence" value="ECO:0007669"/>
    <property type="project" value="UniProtKB-SubCell"/>
</dbReference>
<evidence type="ECO:0000259" key="10">
    <source>
        <dbReference type="PROSITE" id="PS51292"/>
    </source>
</evidence>
<keyword evidence="9" id="KW-1133">Transmembrane helix</keyword>
<dbReference type="PROSITE" id="PS51292">
    <property type="entry name" value="ZF_RING_CH"/>
    <property type="match status" value="1"/>
</dbReference>
<evidence type="ECO:0000256" key="4">
    <source>
        <dbReference type="ARBA" id="ARBA00022723"/>
    </source>
</evidence>
<comment type="subcellular location">
    <subcellularLocation>
        <location evidence="1">Endomembrane system</location>
        <topology evidence="1">Multi-pass membrane protein</topology>
    </subcellularLocation>
    <subcellularLocation>
        <location evidence="2">Endosome</location>
    </subcellularLocation>
    <subcellularLocation>
        <location evidence="3">Lysosome membrane</location>
    </subcellularLocation>
</comment>
<keyword evidence="6" id="KW-0862">Zinc</keyword>
<dbReference type="InterPro" id="IPR013083">
    <property type="entry name" value="Znf_RING/FYVE/PHD"/>
</dbReference>
<dbReference type="SUPFAM" id="SSF57850">
    <property type="entry name" value="RING/U-box"/>
    <property type="match status" value="1"/>
</dbReference>
<accession>A0AAW2H9Y8</accession>
<dbReference type="SMART" id="SM00744">
    <property type="entry name" value="RINGv"/>
    <property type="match status" value="1"/>
</dbReference>
<evidence type="ECO:0000256" key="5">
    <source>
        <dbReference type="ARBA" id="ARBA00022771"/>
    </source>
</evidence>
<evidence type="ECO:0000256" key="2">
    <source>
        <dbReference type="ARBA" id="ARBA00004177"/>
    </source>
</evidence>
<evidence type="ECO:0000313" key="11">
    <source>
        <dbReference type="EMBL" id="KAL0266454.1"/>
    </source>
</evidence>
<dbReference type="AlphaFoldDB" id="A0AAW2H9Y8"/>
<evidence type="ECO:0000256" key="3">
    <source>
        <dbReference type="ARBA" id="ARBA00004656"/>
    </source>
</evidence>
<feature type="domain" description="RING-CH-type" evidence="10">
    <location>
        <begin position="41"/>
        <end position="103"/>
    </location>
</feature>
<organism evidence="11">
    <name type="scientific">Menopon gallinae</name>
    <name type="common">poultry shaft louse</name>
    <dbReference type="NCBI Taxonomy" id="328185"/>
    <lineage>
        <taxon>Eukaryota</taxon>
        <taxon>Metazoa</taxon>
        <taxon>Ecdysozoa</taxon>
        <taxon>Arthropoda</taxon>
        <taxon>Hexapoda</taxon>
        <taxon>Insecta</taxon>
        <taxon>Pterygota</taxon>
        <taxon>Neoptera</taxon>
        <taxon>Paraneoptera</taxon>
        <taxon>Psocodea</taxon>
        <taxon>Troctomorpha</taxon>
        <taxon>Phthiraptera</taxon>
        <taxon>Amblycera</taxon>
        <taxon>Menoponidae</taxon>
        <taxon>Menopon</taxon>
    </lineage>
</organism>
<protein>
    <recommendedName>
        <fullName evidence="10">RING-CH-type domain-containing protein</fullName>
    </recommendedName>
</protein>
<dbReference type="InterPro" id="IPR011016">
    <property type="entry name" value="Znf_RING-CH"/>
</dbReference>
<feature type="transmembrane region" description="Helical" evidence="9">
    <location>
        <begin position="125"/>
        <end position="147"/>
    </location>
</feature>
<keyword evidence="7" id="KW-0391">Immunity</keyword>
<evidence type="ECO:0000256" key="6">
    <source>
        <dbReference type="ARBA" id="ARBA00022833"/>
    </source>
</evidence>
<keyword evidence="9" id="KW-0812">Transmembrane</keyword>
<evidence type="ECO:0000256" key="8">
    <source>
        <dbReference type="SAM" id="MobiDB-lite"/>
    </source>
</evidence>
<evidence type="ECO:0000256" key="9">
    <source>
        <dbReference type="SAM" id="Phobius"/>
    </source>
</evidence>
<keyword evidence="5" id="KW-0863">Zinc-finger</keyword>